<reference evidence="9 10" key="1">
    <citation type="journal article" date="2020" name="Genome Biol. Evol.">
        <title>Comparative genomics of strictly vertically transmitted, feminizing microsporidia endosymbionts of amphipod crustaceans.</title>
        <authorList>
            <person name="Cormier A."/>
            <person name="Chebbi M.A."/>
            <person name="Giraud I."/>
            <person name="Wattier R."/>
            <person name="Teixeira M."/>
            <person name="Gilbert C."/>
            <person name="Rigaud T."/>
            <person name="Cordaux R."/>
        </authorList>
    </citation>
    <scope>NUCLEOTIDE SEQUENCE [LARGE SCALE GENOMIC DNA]</scope>
    <source>
        <strain evidence="9 10">Ou3-Ou53</strain>
    </source>
</reference>
<evidence type="ECO:0000256" key="4">
    <source>
        <dbReference type="ARBA" id="ARBA00022722"/>
    </source>
</evidence>
<keyword evidence="3" id="KW-0548">Nucleotidyltransferase</keyword>
<evidence type="ECO:0000256" key="7">
    <source>
        <dbReference type="ARBA" id="ARBA00022918"/>
    </source>
</evidence>
<dbReference type="Gene3D" id="3.30.70.270">
    <property type="match status" value="1"/>
</dbReference>
<gene>
    <name evidence="9" type="primary">pol_11</name>
    <name evidence="9" type="ORF">NGRA_3404</name>
</gene>
<dbReference type="Gene3D" id="3.10.10.10">
    <property type="entry name" value="HIV Type 1 Reverse Transcriptase, subunit A, domain 1"/>
    <property type="match status" value="1"/>
</dbReference>
<keyword evidence="1" id="KW-0645">Protease</keyword>
<dbReference type="EMBL" id="SBJO01001013">
    <property type="protein sequence ID" value="KAF9752788.1"/>
    <property type="molecule type" value="Genomic_DNA"/>
</dbReference>
<keyword evidence="4" id="KW-0540">Nuclease</keyword>
<evidence type="ECO:0000256" key="2">
    <source>
        <dbReference type="ARBA" id="ARBA00022679"/>
    </source>
</evidence>
<name>A0A9P6GUT2_9MICR</name>
<proteinExistence type="predicted"/>
<dbReference type="OrthoDB" id="2193211at2759"/>
<evidence type="ECO:0000256" key="5">
    <source>
        <dbReference type="ARBA" id="ARBA00022759"/>
    </source>
</evidence>
<dbReference type="GO" id="GO:0003964">
    <property type="term" value="F:RNA-directed DNA polymerase activity"/>
    <property type="evidence" value="ECO:0007669"/>
    <property type="project" value="UniProtKB-KW"/>
</dbReference>
<dbReference type="SUPFAM" id="SSF56672">
    <property type="entry name" value="DNA/RNA polymerases"/>
    <property type="match status" value="1"/>
</dbReference>
<evidence type="ECO:0000259" key="8">
    <source>
        <dbReference type="Pfam" id="PF00078"/>
    </source>
</evidence>
<dbReference type="InterPro" id="IPR043128">
    <property type="entry name" value="Rev_trsase/Diguanyl_cyclase"/>
</dbReference>
<dbReference type="FunFam" id="3.10.10.10:FF:000007">
    <property type="entry name" value="Retrovirus-related Pol polyprotein from transposon 17.6-like Protein"/>
    <property type="match status" value="1"/>
</dbReference>
<evidence type="ECO:0000256" key="3">
    <source>
        <dbReference type="ARBA" id="ARBA00022695"/>
    </source>
</evidence>
<comment type="caution">
    <text evidence="9">The sequence shown here is derived from an EMBL/GenBank/DDBJ whole genome shotgun (WGS) entry which is preliminary data.</text>
</comment>
<keyword evidence="5" id="KW-0255">Endonuclease</keyword>
<dbReference type="InterPro" id="IPR043502">
    <property type="entry name" value="DNA/RNA_pol_sf"/>
</dbReference>
<dbReference type="GO" id="GO:0008233">
    <property type="term" value="F:peptidase activity"/>
    <property type="evidence" value="ECO:0007669"/>
    <property type="project" value="UniProtKB-KW"/>
</dbReference>
<dbReference type="GO" id="GO:0006508">
    <property type="term" value="P:proteolysis"/>
    <property type="evidence" value="ECO:0007669"/>
    <property type="project" value="UniProtKB-KW"/>
</dbReference>
<dbReference type="GO" id="GO:0004519">
    <property type="term" value="F:endonuclease activity"/>
    <property type="evidence" value="ECO:0007669"/>
    <property type="project" value="UniProtKB-KW"/>
</dbReference>
<keyword evidence="10" id="KW-1185">Reference proteome</keyword>
<dbReference type="PANTHER" id="PTHR24559">
    <property type="entry name" value="TRANSPOSON TY3-I GAG-POL POLYPROTEIN"/>
    <property type="match status" value="1"/>
</dbReference>
<feature type="domain" description="Reverse transcriptase" evidence="8">
    <location>
        <begin position="4"/>
        <end position="108"/>
    </location>
</feature>
<dbReference type="CDD" id="cd01647">
    <property type="entry name" value="RT_LTR"/>
    <property type="match status" value="1"/>
</dbReference>
<dbReference type="InterPro" id="IPR000477">
    <property type="entry name" value="RT_dom"/>
</dbReference>
<sequence>MIAPKKGEKGKMCIDFRRLNNVTIRDAYPMPRVEDLIDALSGARDFSKMDAESGYHQIEMDPRDIEKTAFACREGLFEFTRMPFGLVNVPAIFQRIMNTILRPFLYKFGGATSIFHPPPPKKKKELRSKSQK</sequence>
<evidence type="ECO:0000313" key="10">
    <source>
        <dbReference type="Proteomes" id="UP000740883"/>
    </source>
</evidence>
<keyword evidence="6" id="KW-0378">Hydrolase</keyword>
<dbReference type="PANTHER" id="PTHR24559:SF444">
    <property type="entry name" value="REVERSE TRANSCRIPTASE DOMAIN-CONTAINING PROTEIN"/>
    <property type="match status" value="1"/>
</dbReference>
<dbReference type="AlphaFoldDB" id="A0A9P6GUT2"/>
<keyword evidence="7" id="KW-0695">RNA-directed DNA polymerase</keyword>
<dbReference type="Pfam" id="PF00078">
    <property type="entry name" value="RVT_1"/>
    <property type="match status" value="1"/>
</dbReference>
<organism evidence="9 10">
    <name type="scientific">Nosema granulosis</name>
    <dbReference type="NCBI Taxonomy" id="83296"/>
    <lineage>
        <taxon>Eukaryota</taxon>
        <taxon>Fungi</taxon>
        <taxon>Fungi incertae sedis</taxon>
        <taxon>Microsporidia</taxon>
        <taxon>Nosematidae</taxon>
        <taxon>Nosema</taxon>
    </lineage>
</organism>
<dbReference type="Proteomes" id="UP000740883">
    <property type="component" value="Unassembled WGS sequence"/>
</dbReference>
<evidence type="ECO:0000256" key="1">
    <source>
        <dbReference type="ARBA" id="ARBA00022670"/>
    </source>
</evidence>
<keyword evidence="2" id="KW-0808">Transferase</keyword>
<evidence type="ECO:0000256" key="6">
    <source>
        <dbReference type="ARBA" id="ARBA00022801"/>
    </source>
</evidence>
<protein>
    <submittedName>
        <fullName evidence="9">Retrovirus-related Pol polyprotein from transposon</fullName>
    </submittedName>
</protein>
<dbReference type="InterPro" id="IPR053134">
    <property type="entry name" value="RNA-dir_DNA_polymerase"/>
</dbReference>
<evidence type="ECO:0000313" key="9">
    <source>
        <dbReference type="EMBL" id="KAF9752788.1"/>
    </source>
</evidence>
<accession>A0A9P6GUT2</accession>